<keyword evidence="8" id="KW-0967">Endosome</keyword>
<evidence type="ECO:0000256" key="1">
    <source>
        <dbReference type="ARBA" id="ARBA00004123"/>
    </source>
</evidence>
<evidence type="ECO:0000256" key="11">
    <source>
        <dbReference type="ARBA" id="ARBA00023242"/>
    </source>
</evidence>
<evidence type="ECO:0000256" key="16">
    <source>
        <dbReference type="SAM" id="MobiDB-lite"/>
    </source>
</evidence>
<keyword evidence="7" id="KW-0597">Phosphoprotein</keyword>
<comment type="similarity">
    <text evidence="4">Belongs to the CDI family.</text>
</comment>
<dbReference type="Gene3D" id="4.10.365.10">
    <property type="entry name" value="p27"/>
    <property type="match status" value="1"/>
</dbReference>
<keyword evidence="6" id="KW-0963">Cytoplasm</keyword>
<dbReference type="GO" id="GO:0051087">
    <property type="term" value="F:protein-folding chaperone binding"/>
    <property type="evidence" value="ECO:0007669"/>
    <property type="project" value="TreeGrafter"/>
</dbReference>
<dbReference type="AlphaFoldDB" id="A0A3P8T8N8"/>
<dbReference type="InterPro" id="IPR003175">
    <property type="entry name" value="CDI_dom"/>
</dbReference>
<keyword evidence="9" id="KW-0832">Ubl conjugation</keyword>
<evidence type="ECO:0000259" key="17">
    <source>
        <dbReference type="Pfam" id="PF02234"/>
    </source>
</evidence>
<accession>A0A3P8T8N8</accession>
<sequence length="191" mass="21805">MCNKMSDVRLSNASPTLERVDARQPDNVRPPVRRNLFGRPDREEVRRYVTDSVREDVQAFTERYNFDPVTETPLAPRNYDWQQDSDPPEFYLRPPHTVHRPQREIDSPNGDSQDGDGEEEASGSRSHRQRDRGDSRKRRSEDSGSCSDECQTKRSHTDDDDDEDQSDGAGTVALTGAQEKPSRPENCAEVQ</sequence>
<dbReference type="OMA" id="EDAPEFY"/>
<evidence type="ECO:0000313" key="18">
    <source>
        <dbReference type="Ensembl" id="ENSAPEP00000020946.1"/>
    </source>
</evidence>
<evidence type="ECO:0000256" key="12">
    <source>
        <dbReference type="ARBA" id="ARBA00023306"/>
    </source>
</evidence>
<protein>
    <recommendedName>
        <fullName evidence="5">Cyclin-dependent kinase inhibitor 1B</fullName>
    </recommendedName>
    <alternativeName>
        <fullName evidence="14">Cyclin-dependent kinase inhibitor p27</fullName>
    </alternativeName>
    <alternativeName>
        <fullName evidence="13">p27Kip1</fullName>
    </alternativeName>
</protein>
<dbReference type="Ensembl" id="ENSAPET00000021503.1">
    <property type="protein sequence ID" value="ENSAPEP00000020946.1"/>
    <property type="gene ID" value="ENSAPEG00000014959.1"/>
</dbReference>
<dbReference type="GO" id="GO:0005634">
    <property type="term" value="C:nucleus"/>
    <property type="evidence" value="ECO:0007669"/>
    <property type="project" value="UniProtKB-SubCell"/>
</dbReference>
<reference evidence="18 19" key="1">
    <citation type="submission" date="2018-03" db="EMBL/GenBank/DDBJ databases">
        <title>Finding Nemo's genes: A chromosome-scale reference assembly of the genome of the orange clownfish Amphiprion percula.</title>
        <authorList>
            <person name="Lehmann R."/>
        </authorList>
    </citation>
    <scope>NUCLEOTIDE SEQUENCE</scope>
</reference>
<dbReference type="GO" id="GO:0005768">
    <property type="term" value="C:endosome"/>
    <property type="evidence" value="ECO:0007669"/>
    <property type="project" value="UniProtKB-SubCell"/>
</dbReference>
<evidence type="ECO:0000256" key="2">
    <source>
        <dbReference type="ARBA" id="ARBA00004177"/>
    </source>
</evidence>
<dbReference type="InterPro" id="IPR044898">
    <property type="entry name" value="CDI_dom_sf"/>
</dbReference>
<dbReference type="GO" id="GO:0008285">
    <property type="term" value="P:negative regulation of cell population proliferation"/>
    <property type="evidence" value="ECO:0007669"/>
    <property type="project" value="TreeGrafter"/>
</dbReference>
<evidence type="ECO:0000256" key="8">
    <source>
        <dbReference type="ARBA" id="ARBA00022753"/>
    </source>
</evidence>
<proteinExistence type="inferred from homology"/>
<organism evidence="18 19">
    <name type="scientific">Amphiprion percula</name>
    <name type="common">Orange clownfish</name>
    <name type="synonym">Lutjanus percula</name>
    <dbReference type="NCBI Taxonomy" id="161767"/>
    <lineage>
        <taxon>Eukaryota</taxon>
        <taxon>Metazoa</taxon>
        <taxon>Chordata</taxon>
        <taxon>Craniata</taxon>
        <taxon>Vertebrata</taxon>
        <taxon>Euteleostomi</taxon>
        <taxon>Actinopterygii</taxon>
        <taxon>Neopterygii</taxon>
        <taxon>Teleostei</taxon>
        <taxon>Neoteleostei</taxon>
        <taxon>Acanthomorphata</taxon>
        <taxon>Ovalentaria</taxon>
        <taxon>Pomacentridae</taxon>
        <taxon>Amphiprion</taxon>
    </lineage>
</organism>
<dbReference type="GO" id="GO:0045930">
    <property type="term" value="P:negative regulation of mitotic cell cycle"/>
    <property type="evidence" value="ECO:0007669"/>
    <property type="project" value="TreeGrafter"/>
</dbReference>
<evidence type="ECO:0000256" key="14">
    <source>
        <dbReference type="ARBA" id="ARBA00031925"/>
    </source>
</evidence>
<keyword evidence="10" id="KW-0649">Protein kinase inhibitor</keyword>
<evidence type="ECO:0000256" key="3">
    <source>
        <dbReference type="ARBA" id="ARBA00004496"/>
    </source>
</evidence>
<evidence type="ECO:0000256" key="15">
    <source>
        <dbReference type="ARBA" id="ARBA00045727"/>
    </source>
</evidence>
<dbReference type="STRING" id="161767.ENSAPEP00000020946"/>
<dbReference type="GO" id="GO:0000082">
    <property type="term" value="P:G1/S transition of mitotic cell cycle"/>
    <property type="evidence" value="ECO:0007669"/>
    <property type="project" value="TreeGrafter"/>
</dbReference>
<dbReference type="GeneTree" id="ENSGT00940000174997"/>
<dbReference type="Pfam" id="PF02234">
    <property type="entry name" value="CDI"/>
    <property type="match status" value="1"/>
</dbReference>
<dbReference type="PANTHER" id="PTHR10265">
    <property type="entry name" value="CYCLIN-DEPENDENT KINASE INHIBITOR 1"/>
    <property type="match status" value="1"/>
</dbReference>
<evidence type="ECO:0000256" key="10">
    <source>
        <dbReference type="ARBA" id="ARBA00023013"/>
    </source>
</evidence>
<evidence type="ECO:0000256" key="4">
    <source>
        <dbReference type="ARBA" id="ARBA00006726"/>
    </source>
</evidence>
<comment type="subcellular location">
    <subcellularLocation>
        <location evidence="3">Cytoplasm</location>
    </subcellularLocation>
    <subcellularLocation>
        <location evidence="2">Endosome</location>
    </subcellularLocation>
    <subcellularLocation>
        <location evidence="1">Nucleus</location>
    </subcellularLocation>
</comment>
<name>A0A3P8T8N8_AMPPE</name>
<evidence type="ECO:0000256" key="6">
    <source>
        <dbReference type="ARBA" id="ARBA00022490"/>
    </source>
</evidence>
<feature type="region of interest" description="Disordered" evidence="16">
    <location>
        <begin position="63"/>
        <end position="191"/>
    </location>
</feature>
<evidence type="ECO:0000256" key="7">
    <source>
        <dbReference type="ARBA" id="ARBA00022553"/>
    </source>
</evidence>
<keyword evidence="19" id="KW-1185">Reference proteome</keyword>
<feature type="compositionally biased region" description="Basic and acidic residues" evidence="16">
    <location>
        <begin position="131"/>
        <end position="142"/>
    </location>
</feature>
<feature type="region of interest" description="Disordered" evidence="16">
    <location>
        <begin position="1"/>
        <end position="44"/>
    </location>
</feature>
<evidence type="ECO:0000256" key="9">
    <source>
        <dbReference type="ARBA" id="ARBA00022843"/>
    </source>
</evidence>
<comment type="function">
    <text evidence="15">Important regulator of cell cycle progression. Inhibits the kinase activity of CDK2 bound to cyclin A, but has little inhibitory activity on CDK2 bound to SPDYA. Involved in G1 arrest. Potent inhibitor of cyclin E- and cyclin A-CDK2 complexes. Forms a complex with cyclin type D-CDK4 complexes and is involved in the assembly, stability, and modulation of CCND1-CDK4 complex activation. Acts either as an inhibitor or an activator of cyclin type D-CDK4 complexes depending on its phosphorylation state and/or stoichometry.</text>
</comment>
<keyword evidence="11" id="KW-0539">Nucleus</keyword>
<dbReference type="GO" id="GO:0004861">
    <property type="term" value="F:cyclin-dependent protein serine/threonine kinase inhibitor activity"/>
    <property type="evidence" value="ECO:0007669"/>
    <property type="project" value="InterPro"/>
</dbReference>
<keyword evidence="12" id="KW-0131">Cell cycle</keyword>
<evidence type="ECO:0000256" key="5">
    <source>
        <dbReference type="ARBA" id="ARBA00014547"/>
    </source>
</evidence>
<evidence type="ECO:0000313" key="19">
    <source>
        <dbReference type="Proteomes" id="UP000265080"/>
    </source>
</evidence>
<feature type="domain" description="Cyclin-dependent kinase inhibitor" evidence="17">
    <location>
        <begin position="35"/>
        <end position="83"/>
    </location>
</feature>
<dbReference type="PANTHER" id="PTHR10265:SF9">
    <property type="entry name" value="CYCLIN-DEPENDENT KINASE INHIBITOR 1B"/>
    <property type="match status" value="1"/>
</dbReference>
<dbReference type="Proteomes" id="UP000265080">
    <property type="component" value="Chromosome 21"/>
</dbReference>
<evidence type="ECO:0000256" key="13">
    <source>
        <dbReference type="ARBA" id="ARBA00031903"/>
    </source>
</evidence>
<reference evidence="18" key="2">
    <citation type="submission" date="2025-08" db="UniProtKB">
        <authorList>
            <consortium name="Ensembl"/>
        </authorList>
    </citation>
    <scope>IDENTIFICATION</scope>
</reference>
<reference evidence="18" key="3">
    <citation type="submission" date="2025-09" db="UniProtKB">
        <authorList>
            <consortium name="Ensembl"/>
        </authorList>
    </citation>
    <scope>IDENTIFICATION</scope>
</reference>